<feature type="region of interest" description="Disordered" evidence="1">
    <location>
        <begin position="47"/>
        <end position="72"/>
    </location>
</feature>
<proteinExistence type="predicted"/>
<dbReference type="InterPro" id="IPR045426">
    <property type="entry name" value="ADYC"/>
</dbReference>
<protein>
    <recommendedName>
        <fullName evidence="2">ADYC domain-containing protein</fullName>
    </recommendedName>
</protein>
<dbReference type="Proteomes" id="UP000199400">
    <property type="component" value="Unassembled WGS sequence"/>
</dbReference>
<dbReference type="STRING" id="54.SAMN02745121_05625"/>
<evidence type="ECO:0000256" key="1">
    <source>
        <dbReference type="SAM" id="MobiDB-lite"/>
    </source>
</evidence>
<dbReference type="PROSITE" id="PS51257">
    <property type="entry name" value="PROKAR_LIPOPROTEIN"/>
    <property type="match status" value="1"/>
</dbReference>
<organism evidence="3 4">
    <name type="scientific">Nannocystis exedens</name>
    <dbReference type="NCBI Taxonomy" id="54"/>
    <lineage>
        <taxon>Bacteria</taxon>
        <taxon>Pseudomonadati</taxon>
        <taxon>Myxococcota</taxon>
        <taxon>Polyangia</taxon>
        <taxon>Nannocystales</taxon>
        <taxon>Nannocystaceae</taxon>
        <taxon>Nannocystis</taxon>
    </lineage>
</organism>
<feature type="domain" description="ADYC" evidence="2">
    <location>
        <begin position="98"/>
        <end position="222"/>
    </location>
</feature>
<dbReference type="Pfam" id="PF20032">
    <property type="entry name" value="ADYC"/>
    <property type="match status" value="1"/>
</dbReference>
<sequence length="236" mass="24948">MFRAGLRGGRWGLLGVALLAGCDAPASEPAPKATLAALPADEPATKAEVGAVAAGERAPTEAPPVTQGSPASAGALKVEIDKTAFRITLPDGHVLSDKEMIGVVLTVRDEDSAWRKVRVEKVEVDPRDPEFTLYELSVQNPQTGAWAPMCAPGPDGLARAMPLAGTWTGDGRHEAAEGAFNVTCTSGAIGKCVRFGYKPWATARDGSNLWDYHQACVRMVRATIAATARRRRRTGC</sequence>
<evidence type="ECO:0000313" key="3">
    <source>
        <dbReference type="EMBL" id="SFE81828.1"/>
    </source>
</evidence>
<dbReference type="EMBL" id="FOMX01000020">
    <property type="protein sequence ID" value="SFE81828.1"/>
    <property type="molecule type" value="Genomic_DNA"/>
</dbReference>
<evidence type="ECO:0000313" key="4">
    <source>
        <dbReference type="Proteomes" id="UP000199400"/>
    </source>
</evidence>
<evidence type="ECO:0000259" key="2">
    <source>
        <dbReference type="Pfam" id="PF20032"/>
    </source>
</evidence>
<keyword evidence="4" id="KW-1185">Reference proteome</keyword>
<accession>A0A1I2DMY9</accession>
<reference evidence="4" key="1">
    <citation type="submission" date="2016-10" db="EMBL/GenBank/DDBJ databases">
        <authorList>
            <person name="Varghese N."/>
            <person name="Submissions S."/>
        </authorList>
    </citation>
    <scope>NUCLEOTIDE SEQUENCE [LARGE SCALE GENOMIC DNA]</scope>
    <source>
        <strain evidence="4">ATCC 25963</strain>
    </source>
</reference>
<gene>
    <name evidence="3" type="ORF">SAMN02745121_05625</name>
</gene>
<name>A0A1I2DMY9_9BACT</name>
<dbReference type="AlphaFoldDB" id="A0A1I2DMY9"/>
<feature type="compositionally biased region" description="Low complexity" evidence="1">
    <location>
        <begin position="47"/>
        <end position="56"/>
    </location>
</feature>